<gene>
    <name evidence="13" type="ORF">AQUCO_03600127v1</name>
</gene>
<evidence type="ECO:0000256" key="7">
    <source>
        <dbReference type="ARBA" id="ARBA00023315"/>
    </source>
</evidence>
<keyword evidence="5" id="KW-0808">Transferase</keyword>
<evidence type="ECO:0000256" key="10">
    <source>
        <dbReference type="ARBA" id="ARBA00048109"/>
    </source>
</evidence>
<evidence type="ECO:0000256" key="8">
    <source>
        <dbReference type="ARBA" id="ARBA00024360"/>
    </source>
</evidence>
<evidence type="ECO:0000259" key="12">
    <source>
        <dbReference type="Pfam" id="PF06974"/>
    </source>
</evidence>
<dbReference type="AlphaFoldDB" id="A0A2G5CVD5"/>
<evidence type="ECO:0000313" key="13">
    <source>
        <dbReference type="EMBL" id="PIA35242.1"/>
    </source>
</evidence>
<dbReference type="InterPro" id="IPR009721">
    <property type="entry name" value="O-acyltransferase_WSD1_C"/>
</dbReference>
<feature type="domain" description="O-acyltransferase WSD1-like N-terminal" evidence="11">
    <location>
        <begin position="71"/>
        <end position="161"/>
    </location>
</feature>
<keyword evidence="14" id="KW-1185">Reference proteome</keyword>
<evidence type="ECO:0000256" key="9">
    <source>
        <dbReference type="ARBA" id="ARBA00047604"/>
    </source>
</evidence>
<dbReference type="Proteomes" id="UP000230069">
    <property type="component" value="Unassembled WGS sequence"/>
</dbReference>
<dbReference type="Pfam" id="PF06974">
    <property type="entry name" value="WS_DGAT_C"/>
    <property type="match status" value="1"/>
</dbReference>
<reference evidence="13 14" key="1">
    <citation type="submission" date="2017-09" db="EMBL/GenBank/DDBJ databases">
        <title>WGS assembly of Aquilegia coerulea Goldsmith.</title>
        <authorList>
            <person name="Hodges S."/>
            <person name="Kramer E."/>
            <person name="Nordborg M."/>
            <person name="Tomkins J."/>
            <person name="Borevitz J."/>
            <person name="Derieg N."/>
            <person name="Yan J."/>
            <person name="Mihaltcheva S."/>
            <person name="Hayes R.D."/>
            <person name="Rokhsar D."/>
        </authorList>
    </citation>
    <scope>NUCLEOTIDE SEQUENCE [LARGE SCALE GENOMIC DNA]</scope>
    <source>
        <strain evidence="14">cv. Goldsmith</strain>
    </source>
</reference>
<comment type="catalytic activity">
    <reaction evidence="9">
        <text>a long chain fatty alcohol + a fatty acyl-CoA = a long-chain alcohol wax ester + CoA</text>
        <dbReference type="Rhea" id="RHEA:38443"/>
        <dbReference type="ChEBI" id="CHEBI:17135"/>
        <dbReference type="ChEBI" id="CHEBI:57287"/>
        <dbReference type="ChEBI" id="CHEBI:77636"/>
        <dbReference type="ChEBI" id="CHEBI:235323"/>
        <dbReference type="EC" id="2.3.1.75"/>
    </reaction>
</comment>
<dbReference type="Pfam" id="PF03007">
    <property type="entry name" value="WS_DGAT_cat"/>
    <property type="match status" value="1"/>
</dbReference>
<protein>
    <submittedName>
        <fullName evidence="13">Uncharacterized protein</fullName>
    </submittedName>
</protein>
<dbReference type="GO" id="GO:0004144">
    <property type="term" value="F:diacylglycerol O-acyltransferase activity"/>
    <property type="evidence" value="ECO:0007669"/>
    <property type="project" value="UniProtKB-EC"/>
</dbReference>
<sequence length="431" mass="47935">MEYIQEKKLEEVAEPVSPTGQYFNSSALSVCIIAVFELEIPFDESLTFPLLRLFLPINSRFSSVMVTDDHGVKQWKKVAVKLEDHVKIPRFPMGLSNEHYDMYLDDYLSKIANAELPKVQPLWEFHIIKYPTSNAAETIIFKLHHALGDGFSLMGALFSCCRRVDNSSKPITLPCLRSSSESGLEKRSGNEEVEFRPKAISTINFRLDHIKKIKNKVAGSTVNDVITGIVFYGTRLYMQNTSKDSGMANSTAIVLFNTRAINSYQTIEEMTSSAKSLWGNQFAFIQVSTPKTTDVKLADPLEFIYKAKEIIQKKRSSLGVYLTGKLVQMISKLGGPEAAARYIHGTIRNASLGISNLIGPIEQIALANHPCKGIYFMSVGVPHSLNITVMSYMGNVRLALGTEKGFINHQVLISCLQKAFDKIFAAALATS</sequence>
<dbReference type="UniPathway" id="UPA00282"/>
<evidence type="ECO:0000256" key="2">
    <source>
        <dbReference type="ARBA" id="ARBA00004586"/>
    </source>
</evidence>
<comment type="subcellular location">
    <subcellularLocation>
        <location evidence="1">Cell membrane</location>
        <topology evidence="1">Single-pass membrane protein</topology>
    </subcellularLocation>
    <subcellularLocation>
        <location evidence="2">Endoplasmic reticulum membrane</location>
    </subcellularLocation>
</comment>
<evidence type="ECO:0000256" key="4">
    <source>
        <dbReference type="ARBA" id="ARBA00005189"/>
    </source>
</evidence>
<evidence type="ECO:0000256" key="1">
    <source>
        <dbReference type="ARBA" id="ARBA00004162"/>
    </source>
</evidence>
<accession>A0A2G5CVD5</accession>
<comment type="pathway">
    <text evidence="4">Lipid metabolism.</text>
</comment>
<dbReference type="GO" id="GO:0005789">
    <property type="term" value="C:endoplasmic reticulum membrane"/>
    <property type="evidence" value="ECO:0007669"/>
    <property type="project" value="UniProtKB-SubCell"/>
</dbReference>
<comment type="catalytic activity">
    <reaction evidence="10">
        <text>an acyl-CoA + a 1,2-diacyl-sn-glycerol = a triacyl-sn-glycerol + CoA</text>
        <dbReference type="Rhea" id="RHEA:10868"/>
        <dbReference type="ChEBI" id="CHEBI:17815"/>
        <dbReference type="ChEBI" id="CHEBI:57287"/>
        <dbReference type="ChEBI" id="CHEBI:58342"/>
        <dbReference type="ChEBI" id="CHEBI:64615"/>
        <dbReference type="EC" id="2.3.1.20"/>
    </reaction>
</comment>
<evidence type="ECO:0000256" key="6">
    <source>
        <dbReference type="ARBA" id="ARBA00022824"/>
    </source>
</evidence>
<dbReference type="InterPro" id="IPR045034">
    <property type="entry name" value="O-acyltransferase_WSD1-like"/>
</dbReference>
<keyword evidence="7" id="KW-0012">Acyltransferase</keyword>
<proteinExistence type="inferred from homology"/>
<dbReference type="EMBL" id="KZ305053">
    <property type="protein sequence ID" value="PIA35242.1"/>
    <property type="molecule type" value="Genomic_DNA"/>
</dbReference>
<feature type="domain" description="O-acyltransferase WSD1 C-terminal" evidence="12">
    <location>
        <begin position="278"/>
        <end position="423"/>
    </location>
</feature>
<keyword evidence="6" id="KW-0256">Endoplasmic reticulum</keyword>
<dbReference type="PANTHER" id="PTHR31650:SF34">
    <property type="entry name" value="O-ACYLTRANSFERASE WSD1-LIKE ISOFORM X1"/>
    <property type="match status" value="1"/>
</dbReference>
<evidence type="ECO:0000256" key="3">
    <source>
        <dbReference type="ARBA" id="ARBA00004771"/>
    </source>
</evidence>
<dbReference type="GO" id="GO:0047196">
    <property type="term" value="F:long-chain-alcohol O-fatty-acyltransferase activity"/>
    <property type="evidence" value="ECO:0007669"/>
    <property type="project" value="UniProtKB-EC"/>
</dbReference>
<dbReference type="InterPro" id="IPR004255">
    <property type="entry name" value="O-acyltransferase_WSD1_N"/>
</dbReference>
<evidence type="ECO:0000259" key="11">
    <source>
        <dbReference type="Pfam" id="PF03007"/>
    </source>
</evidence>
<comment type="pathway">
    <text evidence="3">Glycerolipid metabolism; triacylglycerol biosynthesis.</text>
</comment>
<name>A0A2G5CVD5_AQUCA</name>
<dbReference type="PANTHER" id="PTHR31650">
    <property type="entry name" value="O-ACYLTRANSFERASE (WSD1-LIKE) FAMILY PROTEIN"/>
    <property type="match status" value="1"/>
</dbReference>
<organism evidence="13 14">
    <name type="scientific">Aquilegia coerulea</name>
    <name type="common">Rocky mountain columbine</name>
    <dbReference type="NCBI Taxonomy" id="218851"/>
    <lineage>
        <taxon>Eukaryota</taxon>
        <taxon>Viridiplantae</taxon>
        <taxon>Streptophyta</taxon>
        <taxon>Embryophyta</taxon>
        <taxon>Tracheophyta</taxon>
        <taxon>Spermatophyta</taxon>
        <taxon>Magnoliopsida</taxon>
        <taxon>Ranunculales</taxon>
        <taxon>Ranunculaceae</taxon>
        <taxon>Thalictroideae</taxon>
        <taxon>Aquilegia</taxon>
    </lineage>
</organism>
<evidence type="ECO:0000256" key="5">
    <source>
        <dbReference type="ARBA" id="ARBA00022679"/>
    </source>
</evidence>
<comment type="similarity">
    <text evidence="8">In the N-terminal section; belongs to the long-chain O-acyltransferase family.</text>
</comment>
<evidence type="ECO:0000313" key="14">
    <source>
        <dbReference type="Proteomes" id="UP000230069"/>
    </source>
</evidence>
<dbReference type="GO" id="GO:0019432">
    <property type="term" value="P:triglyceride biosynthetic process"/>
    <property type="evidence" value="ECO:0007669"/>
    <property type="project" value="UniProtKB-UniPathway"/>
</dbReference>
<dbReference type="OrthoDB" id="619536at2759"/>
<dbReference type="GO" id="GO:0005886">
    <property type="term" value="C:plasma membrane"/>
    <property type="evidence" value="ECO:0007669"/>
    <property type="project" value="UniProtKB-SubCell"/>
</dbReference>